<dbReference type="OrthoDB" id="1938625at2759"/>
<evidence type="ECO:0000313" key="3">
    <source>
        <dbReference type="Proteomes" id="UP000626092"/>
    </source>
</evidence>
<comment type="caution">
    <text evidence="2">The sequence shown here is derived from an EMBL/GenBank/DDBJ whole genome shotgun (WGS) entry which is preliminary data.</text>
</comment>
<gene>
    <name evidence="2" type="ORF">RHSIM_Rhsim07G0148100</name>
</gene>
<evidence type="ECO:0000313" key="2">
    <source>
        <dbReference type="EMBL" id="KAF7138342.1"/>
    </source>
</evidence>
<evidence type="ECO:0000256" key="1">
    <source>
        <dbReference type="SAM" id="Phobius"/>
    </source>
</evidence>
<keyword evidence="3" id="KW-1185">Reference proteome</keyword>
<dbReference type="PANTHER" id="PTHR33116">
    <property type="entry name" value="REVERSE TRANSCRIPTASE ZINC-BINDING DOMAIN-CONTAINING PROTEIN-RELATED-RELATED"/>
    <property type="match status" value="1"/>
</dbReference>
<feature type="transmembrane region" description="Helical" evidence="1">
    <location>
        <begin position="19"/>
        <end position="38"/>
    </location>
</feature>
<sequence>MAASRCCYCSFLGLQQVDLSSITVLVVLLLLLLLAANGCTKCNPSSTADLLNSTVWLLLSIMFPRPFHHLCYYVIQVVQQAFGRLFPTCKLGELSSIIHIQEALIEFQALSGLSPSPEKSSIYFSGVNNTTRMAILDILRFQEGTLPVKYLGVRLLSTKLKAFDCQRLVESMTARTKTWTNRDLTYAANCCYRYVGLFCVDQQLKCFAAIDQQSVVTSLYAASYLYGCCT</sequence>
<accession>A0A834GRE7</accession>
<dbReference type="EMBL" id="WJXA01000007">
    <property type="protein sequence ID" value="KAF7138342.1"/>
    <property type="molecule type" value="Genomic_DNA"/>
</dbReference>
<keyword evidence="1" id="KW-0812">Transmembrane</keyword>
<keyword evidence="1" id="KW-1133">Transmembrane helix</keyword>
<dbReference type="Proteomes" id="UP000626092">
    <property type="component" value="Unassembled WGS sequence"/>
</dbReference>
<dbReference type="PANTHER" id="PTHR33116:SF76">
    <property type="entry name" value="DUF4283 DOMAIN-CONTAINING PROTEIN"/>
    <property type="match status" value="1"/>
</dbReference>
<organism evidence="2 3">
    <name type="scientific">Rhododendron simsii</name>
    <name type="common">Sims's rhododendron</name>
    <dbReference type="NCBI Taxonomy" id="118357"/>
    <lineage>
        <taxon>Eukaryota</taxon>
        <taxon>Viridiplantae</taxon>
        <taxon>Streptophyta</taxon>
        <taxon>Embryophyta</taxon>
        <taxon>Tracheophyta</taxon>
        <taxon>Spermatophyta</taxon>
        <taxon>Magnoliopsida</taxon>
        <taxon>eudicotyledons</taxon>
        <taxon>Gunneridae</taxon>
        <taxon>Pentapetalae</taxon>
        <taxon>asterids</taxon>
        <taxon>Ericales</taxon>
        <taxon>Ericaceae</taxon>
        <taxon>Ericoideae</taxon>
        <taxon>Rhodoreae</taxon>
        <taxon>Rhododendron</taxon>
    </lineage>
</organism>
<keyword evidence="1" id="KW-0472">Membrane</keyword>
<dbReference type="AlphaFoldDB" id="A0A834GRE7"/>
<proteinExistence type="predicted"/>
<name>A0A834GRE7_RHOSS</name>
<feature type="transmembrane region" description="Helical" evidence="1">
    <location>
        <begin position="50"/>
        <end position="67"/>
    </location>
</feature>
<protein>
    <submittedName>
        <fullName evidence="2">Uncharacterized protein</fullName>
    </submittedName>
</protein>
<reference evidence="2" key="1">
    <citation type="submission" date="2019-11" db="EMBL/GenBank/DDBJ databases">
        <authorList>
            <person name="Liu Y."/>
            <person name="Hou J."/>
            <person name="Li T.-Q."/>
            <person name="Guan C.-H."/>
            <person name="Wu X."/>
            <person name="Wu H.-Z."/>
            <person name="Ling F."/>
            <person name="Zhang R."/>
            <person name="Shi X.-G."/>
            <person name="Ren J.-P."/>
            <person name="Chen E.-F."/>
            <person name="Sun J.-M."/>
        </authorList>
    </citation>
    <scope>NUCLEOTIDE SEQUENCE</scope>
    <source>
        <strain evidence="2">Adult_tree_wgs_1</strain>
        <tissue evidence="2">Leaves</tissue>
    </source>
</reference>